<accession>B7FV23</accession>
<feature type="domain" description="BHLH" evidence="3">
    <location>
        <begin position="234"/>
        <end position="286"/>
    </location>
</feature>
<feature type="region of interest" description="Disordered" evidence="1">
    <location>
        <begin position="40"/>
        <end position="105"/>
    </location>
</feature>
<feature type="compositionally biased region" description="Polar residues" evidence="1">
    <location>
        <begin position="187"/>
        <end position="213"/>
    </location>
</feature>
<dbReference type="PROSITE" id="PS50888">
    <property type="entry name" value="BHLH"/>
    <property type="match status" value="1"/>
</dbReference>
<feature type="region of interest" description="Disordered" evidence="1">
    <location>
        <begin position="187"/>
        <end position="247"/>
    </location>
</feature>
<dbReference type="Pfam" id="PF00010">
    <property type="entry name" value="HLH"/>
    <property type="match status" value="1"/>
</dbReference>
<evidence type="ECO:0000256" key="1">
    <source>
        <dbReference type="SAM" id="MobiDB-lite"/>
    </source>
</evidence>
<evidence type="ECO:0000313" key="5">
    <source>
        <dbReference type="Proteomes" id="UP000000759"/>
    </source>
</evidence>
<feature type="compositionally biased region" description="Basic and acidic residues" evidence="1">
    <location>
        <begin position="218"/>
        <end position="245"/>
    </location>
</feature>
<feature type="compositionally biased region" description="Low complexity" evidence="1">
    <location>
        <begin position="75"/>
        <end position="86"/>
    </location>
</feature>
<dbReference type="InterPro" id="IPR000014">
    <property type="entry name" value="PAS"/>
</dbReference>
<dbReference type="Gene3D" id="4.10.280.10">
    <property type="entry name" value="Helix-loop-helix DNA-binding domain"/>
    <property type="match status" value="1"/>
</dbReference>
<organism evidence="4 5">
    <name type="scientific">Phaeodactylum tricornutum (strain CCAP 1055/1)</name>
    <dbReference type="NCBI Taxonomy" id="556484"/>
    <lineage>
        <taxon>Eukaryota</taxon>
        <taxon>Sar</taxon>
        <taxon>Stramenopiles</taxon>
        <taxon>Ochrophyta</taxon>
        <taxon>Bacillariophyta</taxon>
        <taxon>Bacillariophyceae</taxon>
        <taxon>Bacillariophycidae</taxon>
        <taxon>Naviculales</taxon>
        <taxon>Phaeodactylaceae</taxon>
        <taxon>Phaeodactylum</taxon>
    </lineage>
</organism>
<dbReference type="KEGG" id="pti:PHATRDRAFT_44962"/>
<dbReference type="SMART" id="SM00353">
    <property type="entry name" value="HLH"/>
    <property type="match status" value="1"/>
</dbReference>
<feature type="compositionally biased region" description="Basic residues" evidence="1">
    <location>
        <begin position="87"/>
        <end position="98"/>
    </location>
</feature>
<dbReference type="STRING" id="556484.B7FV23"/>
<dbReference type="InterPro" id="IPR011598">
    <property type="entry name" value="bHLH_dom"/>
</dbReference>
<dbReference type="eggNOG" id="ENOG502SPVD">
    <property type="taxonomic scope" value="Eukaryota"/>
</dbReference>
<dbReference type="InterPro" id="IPR035965">
    <property type="entry name" value="PAS-like_dom_sf"/>
</dbReference>
<dbReference type="SUPFAM" id="SSF47459">
    <property type="entry name" value="HLH, helix-loop-helix DNA-binding domain"/>
    <property type="match status" value="1"/>
</dbReference>
<dbReference type="Gene3D" id="3.30.450.20">
    <property type="entry name" value="PAS domain"/>
    <property type="match status" value="1"/>
</dbReference>
<dbReference type="CDD" id="cd00130">
    <property type="entry name" value="PAS"/>
    <property type="match status" value="1"/>
</dbReference>
<evidence type="ECO:0000259" key="2">
    <source>
        <dbReference type="PROSITE" id="PS50112"/>
    </source>
</evidence>
<keyword evidence="5" id="KW-1185">Reference proteome</keyword>
<dbReference type="HOGENOM" id="CLU_545727_0_0_1"/>
<evidence type="ECO:0000259" key="3">
    <source>
        <dbReference type="PROSITE" id="PS50888"/>
    </source>
</evidence>
<gene>
    <name evidence="4" type="ORF">PHATRDRAFT_44962</name>
</gene>
<dbReference type="AlphaFoldDB" id="B7FV23"/>
<feature type="domain" description="PAS" evidence="2">
    <location>
        <begin position="363"/>
        <end position="389"/>
    </location>
</feature>
<reference evidence="5" key="2">
    <citation type="submission" date="2008-08" db="EMBL/GenBank/DDBJ databases">
        <authorList>
            <consortium name="Diatom Consortium"/>
            <person name="Grigoriev I."/>
            <person name="Grimwood J."/>
            <person name="Kuo A."/>
            <person name="Otillar R.P."/>
            <person name="Salamov A."/>
            <person name="Detter J.C."/>
            <person name="Lindquist E."/>
            <person name="Shapiro H."/>
            <person name="Lucas S."/>
            <person name="Glavina del Rio T."/>
            <person name="Pitluck S."/>
            <person name="Rokhsar D."/>
            <person name="Bowler C."/>
        </authorList>
    </citation>
    <scope>GENOME REANNOTATION</scope>
    <source>
        <strain evidence="5">CCAP 1055/1</strain>
    </source>
</reference>
<reference evidence="4 5" key="1">
    <citation type="journal article" date="2008" name="Nature">
        <title>The Phaeodactylum genome reveals the evolutionary history of diatom genomes.</title>
        <authorList>
            <person name="Bowler C."/>
            <person name="Allen A.E."/>
            <person name="Badger J.H."/>
            <person name="Grimwood J."/>
            <person name="Jabbari K."/>
            <person name="Kuo A."/>
            <person name="Maheswari U."/>
            <person name="Martens C."/>
            <person name="Maumus F."/>
            <person name="Otillar R.P."/>
            <person name="Rayko E."/>
            <person name="Salamov A."/>
            <person name="Vandepoele K."/>
            <person name="Beszteri B."/>
            <person name="Gruber A."/>
            <person name="Heijde M."/>
            <person name="Katinka M."/>
            <person name="Mock T."/>
            <person name="Valentin K."/>
            <person name="Verret F."/>
            <person name="Berges J.A."/>
            <person name="Brownlee C."/>
            <person name="Cadoret J.P."/>
            <person name="Chiovitti A."/>
            <person name="Choi C.J."/>
            <person name="Coesel S."/>
            <person name="De Martino A."/>
            <person name="Detter J.C."/>
            <person name="Durkin C."/>
            <person name="Falciatore A."/>
            <person name="Fournet J."/>
            <person name="Haruta M."/>
            <person name="Huysman M.J."/>
            <person name="Jenkins B.D."/>
            <person name="Jiroutova K."/>
            <person name="Jorgensen R.E."/>
            <person name="Joubert Y."/>
            <person name="Kaplan A."/>
            <person name="Kroger N."/>
            <person name="Kroth P.G."/>
            <person name="La Roche J."/>
            <person name="Lindquist E."/>
            <person name="Lommer M."/>
            <person name="Martin-Jezequel V."/>
            <person name="Lopez P.J."/>
            <person name="Lucas S."/>
            <person name="Mangogna M."/>
            <person name="McGinnis K."/>
            <person name="Medlin L.K."/>
            <person name="Montsant A."/>
            <person name="Oudot-Le Secq M.P."/>
            <person name="Napoli C."/>
            <person name="Obornik M."/>
            <person name="Parker M.S."/>
            <person name="Petit J.L."/>
            <person name="Porcel B.M."/>
            <person name="Poulsen N."/>
            <person name="Robison M."/>
            <person name="Rychlewski L."/>
            <person name="Rynearson T.A."/>
            <person name="Schmutz J."/>
            <person name="Shapiro H."/>
            <person name="Siaut M."/>
            <person name="Stanley M."/>
            <person name="Sussman M.R."/>
            <person name="Taylor A.R."/>
            <person name="Vardi A."/>
            <person name="von Dassow P."/>
            <person name="Vyverman W."/>
            <person name="Willis A."/>
            <person name="Wyrwicz L.S."/>
            <person name="Rokhsar D.S."/>
            <person name="Weissenbach J."/>
            <person name="Armbrust E.V."/>
            <person name="Green B.R."/>
            <person name="Van de Peer Y."/>
            <person name="Grigoriev I.V."/>
        </authorList>
    </citation>
    <scope>NUCLEOTIDE SEQUENCE [LARGE SCALE GENOMIC DNA]</scope>
    <source>
        <strain evidence="4 5">CCAP 1055/1</strain>
    </source>
</reference>
<dbReference type="RefSeq" id="XP_002179068.1">
    <property type="nucleotide sequence ID" value="XM_002179032.1"/>
</dbReference>
<evidence type="ECO:0000313" key="4">
    <source>
        <dbReference type="EMBL" id="EEC49766.1"/>
    </source>
</evidence>
<evidence type="ECO:0008006" key="6">
    <source>
        <dbReference type="Google" id="ProtNLM"/>
    </source>
</evidence>
<feature type="compositionally biased region" description="Polar residues" evidence="1">
    <location>
        <begin position="43"/>
        <end position="64"/>
    </location>
</feature>
<dbReference type="OrthoDB" id="206680at2759"/>
<dbReference type="GO" id="GO:0046983">
    <property type="term" value="F:protein dimerization activity"/>
    <property type="evidence" value="ECO:0007669"/>
    <property type="project" value="InterPro"/>
</dbReference>
<proteinExistence type="predicted"/>
<name>B7FV23_PHATC</name>
<dbReference type="EMBL" id="CM000608">
    <property type="protein sequence ID" value="EEC49766.1"/>
    <property type="molecule type" value="Genomic_DNA"/>
</dbReference>
<dbReference type="SUPFAM" id="SSF55785">
    <property type="entry name" value="PYP-like sensor domain (PAS domain)"/>
    <property type="match status" value="1"/>
</dbReference>
<protein>
    <recommendedName>
        <fullName evidence="6">Pas-domain protein</fullName>
    </recommendedName>
</protein>
<dbReference type="PROSITE" id="PS50112">
    <property type="entry name" value="PAS"/>
    <property type="match status" value="1"/>
</dbReference>
<dbReference type="Proteomes" id="UP000000759">
    <property type="component" value="Chromosome 5"/>
</dbReference>
<dbReference type="PaxDb" id="2850-Phatr44962"/>
<dbReference type="CDD" id="cd00083">
    <property type="entry name" value="bHLH_SF"/>
    <property type="match status" value="1"/>
</dbReference>
<sequence length="500" mass="54704">MNKPGQRGTSPQYNVRGLSSDLATMSDFQFSASLDALLYGDSMTGSAPSQDNRYGSESSTSPANSEPPAFANLETNSSTMSTSAKSSTRKSSHHHQQGKRSSSGIITATTLGVDESEQPQIVQKKTLPLRSSVNAESSQVGASCVVLPQPSKIPVDTALMPSGARNGGFPVPQLFGKVVTFENSPLASATSTHSSSDKTPTTSGSSESVTSARISGKRTFERGQVSEDESDRERRRYDRNAREQQRSQQITVQIDVLKNVLTEANVQFKPDKYSTLVTVVDYVKTLQERSTLLDQEHKKLLDTISKTTEIVNGLYVPAESSSSDVLSGPCSRPEPTPEDETLVFVRGLDYKAVFAFCPFACAIANIDGRFLDCNQDFENITGYTRDELLPLEASSSDQHAYLTPLPTTSGDVIESTQPRNLSLFIVLNQDHMQDVFGAMRDMLRRPFPGEIRHDSWSHPVHLNRFPDTLVNIKVSLVRTAQHSPRFFNVALVPSDDAAKL</sequence>
<dbReference type="InterPro" id="IPR036638">
    <property type="entry name" value="HLH_DNA-bd_sf"/>
</dbReference>
<dbReference type="InParanoid" id="B7FV23"/>
<dbReference type="GeneID" id="7199636"/>